<keyword evidence="2" id="KW-1185">Reference proteome</keyword>
<protein>
    <submittedName>
        <fullName evidence="1">Uncharacterized protein</fullName>
    </submittedName>
</protein>
<proteinExistence type="predicted"/>
<accession>L5LEE9</accession>
<evidence type="ECO:0000313" key="2">
    <source>
        <dbReference type="Proteomes" id="UP000010556"/>
    </source>
</evidence>
<organism evidence="1 2">
    <name type="scientific">Myotis davidii</name>
    <name type="common">David's myotis</name>
    <dbReference type="NCBI Taxonomy" id="225400"/>
    <lineage>
        <taxon>Eukaryota</taxon>
        <taxon>Metazoa</taxon>
        <taxon>Chordata</taxon>
        <taxon>Craniata</taxon>
        <taxon>Vertebrata</taxon>
        <taxon>Euteleostomi</taxon>
        <taxon>Mammalia</taxon>
        <taxon>Eutheria</taxon>
        <taxon>Laurasiatheria</taxon>
        <taxon>Chiroptera</taxon>
        <taxon>Yangochiroptera</taxon>
        <taxon>Vespertilionidae</taxon>
        <taxon>Myotis</taxon>
    </lineage>
</organism>
<reference evidence="2" key="1">
    <citation type="journal article" date="2013" name="Science">
        <title>Comparative analysis of bat genomes provides insight into the evolution of flight and immunity.</title>
        <authorList>
            <person name="Zhang G."/>
            <person name="Cowled C."/>
            <person name="Shi Z."/>
            <person name="Huang Z."/>
            <person name="Bishop-Lilly K.A."/>
            <person name="Fang X."/>
            <person name="Wynne J.W."/>
            <person name="Xiong Z."/>
            <person name="Baker M.L."/>
            <person name="Zhao W."/>
            <person name="Tachedjian M."/>
            <person name="Zhu Y."/>
            <person name="Zhou P."/>
            <person name="Jiang X."/>
            <person name="Ng J."/>
            <person name="Yang L."/>
            <person name="Wu L."/>
            <person name="Xiao J."/>
            <person name="Feng Y."/>
            <person name="Chen Y."/>
            <person name="Sun X."/>
            <person name="Zhang Y."/>
            <person name="Marsh G.A."/>
            <person name="Crameri G."/>
            <person name="Broder C.C."/>
            <person name="Frey K.G."/>
            <person name="Wang L.F."/>
            <person name="Wang J."/>
        </authorList>
    </citation>
    <scope>NUCLEOTIDE SEQUENCE [LARGE SCALE GENOMIC DNA]</scope>
</reference>
<dbReference type="Proteomes" id="UP000010556">
    <property type="component" value="Unassembled WGS sequence"/>
</dbReference>
<dbReference type="EMBL" id="KB112964">
    <property type="protein sequence ID" value="ELK24405.1"/>
    <property type="molecule type" value="Genomic_DNA"/>
</dbReference>
<sequence length="54" mass="5767">MPKPRPPANQSSYMQINPTKMAAGSHELKQIGGLIAPAMEEAKLPVLPLLASEL</sequence>
<dbReference type="AlphaFoldDB" id="L5LEE9"/>
<gene>
    <name evidence="1" type="ORF">MDA_GLEAN10017978</name>
</gene>
<evidence type="ECO:0000313" key="1">
    <source>
        <dbReference type="EMBL" id="ELK24405.1"/>
    </source>
</evidence>
<name>L5LEE9_MYODS</name>